<dbReference type="InterPro" id="IPR050502">
    <property type="entry name" value="Euk_RNA-bind_prot"/>
</dbReference>
<evidence type="ECO:0000313" key="11">
    <source>
        <dbReference type="EMBL" id="KAJ4970797.1"/>
    </source>
</evidence>
<keyword evidence="3" id="KW-0934">Plastid</keyword>
<keyword evidence="4" id="KW-0507">mRNA processing</keyword>
<evidence type="ECO:0000256" key="2">
    <source>
        <dbReference type="ARBA" id="ARBA00022528"/>
    </source>
</evidence>
<dbReference type="GO" id="GO:0009535">
    <property type="term" value="C:chloroplast thylakoid membrane"/>
    <property type="evidence" value="ECO:0007669"/>
    <property type="project" value="TreeGrafter"/>
</dbReference>
<feature type="compositionally biased region" description="Polar residues" evidence="9">
    <location>
        <begin position="290"/>
        <end position="317"/>
    </location>
</feature>
<keyword evidence="2" id="KW-0150">Chloroplast</keyword>
<evidence type="ECO:0000313" key="12">
    <source>
        <dbReference type="Proteomes" id="UP001141806"/>
    </source>
</evidence>
<evidence type="ECO:0000256" key="9">
    <source>
        <dbReference type="SAM" id="MobiDB-lite"/>
    </source>
</evidence>
<evidence type="ECO:0000256" key="1">
    <source>
        <dbReference type="ARBA" id="ARBA00004229"/>
    </source>
</evidence>
<dbReference type="Proteomes" id="UP001141806">
    <property type="component" value="Unassembled WGS sequence"/>
</dbReference>
<dbReference type="PANTHER" id="PTHR48025">
    <property type="entry name" value="OS02G0815200 PROTEIN"/>
    <property type="match status" value="1"/>
</dbReference>
<dbReference type="PROSITE" id="PS50102">
    <property type="entry name" value="RRM"/>
    <property type="match status" value="2"/>
</dbReference>
<feature type="domain" description="RRM" evidence="10">
    <location>
        <begin position="108"/>
        <end position="186"/>
    </location>
</feature>
<dbReference type="EMBL" id="JAMYWD010000005">
    <property type="protein sequence ID" value="KAJ4970797.1"/>
    <property type="molecule type" value="Genomic_DNA"/>
</dbReference>
<comment type="caution">
    <text evidence="11">The sequence shown here is derived from an EMBL/GenBank/DDBJ whole genome shotgun (WGS) entry which is preliminary data.</text>
</comment>
<feature type="domain" description="RRM" evidence="10">
    <location>
        <begin position="211"/>
        <end position="289"/>
    </location>
</feature>
<dbReference type="GO" id="GO:0006397">
    <property type="term" value="P:mRNA processing"/>
    <property type="evidence" value="ECO:0007669"/>
    <property type="project" value="UniProtKB-KW"/>
</dbReference>
<dbReference type="SUPFAM" id="SSF54928">
    <property type="entry name" value="RNA-binding domain, RBD"/>
    <property type="match status" value="2"/>
</dbReference>
<dbReference type="Gene3D" id="3.30.70.330">
    <property type="match status" value="2"/>
</dbReference>
<evidence type="ECO:0000256" key="4">
    <source>
        <dbReference type="ARBA" id="ARBA00022664"/>
    </source>
</evidence>
<dbReference type="GO" id="GO:1901259">
    <property type="term" value="P:chloroplast rRNA processing"/>
    <property type="evidence" value="ECO:0007669"/>
    <property type="project" value="TreeGrafter"/>
</dbReference>
<dbReference type="InterPro" id="IPR048289">
    <property type="entry name" value="RRM2_NsCP33-like"/>
</dbReference>
<dbReference type="CDD" id="cd21609">
    <property type="entry name" value="RRM1_PSRP2_like"/>
    <property type="match status" value="1"/>
</dbReference>
<dbReference type="InterPro" id="IPR012677">
    <property type="entry name" value="Nucleotide-bd_a/b_plait_sf"/>
</dbReference>
<evidence type="ECO:0000256" key="6">
    <source>
        <dbReference type="ARBA" id="ARBA00022884"/>
    </source>
</evidence>
<gene>
    <name evidence="11" type="ORF">NE237_003896</name>
</gene>
<dbReference type="OrthoDB" id="439808at2759"/>
<organism evidence="11 12">
    <name type="scientific">Protea cynaroides</name>
    <dbReference type="NCBI Taxonomy" id="273540"/>
    <lineage>
        <taxon>Eukaryota</taxon>
        <taxon>Viridiplantae</taxon>
        <taxon>Streptophyta</taxon>
        <taxon>Embryophyta</taxon>
        <taxon>Tracheophyta</taxon>
        <taxon>Spermatophyta</taxon>
        <taxon>Magnoliopsida</taxon>
        <taxon>Proteales</taxon>
        <taxon>Proteaceae</taxon>
        <taxon>Protea</taxon>
    </lineage>
</organism>
<name>A0A9Q0QT28_9MAGN</name>
<dbReference type="SMART" id="SM00360">
    <property type="entry name" value="RRM"/>
    <property type="match status" value="2"/>
</dbReference>
<dbReference type="InterPro" id="IPR000504">
    <property type="entry name" value="RRM_dom"/>
</dbReference>
<dbReference type="InterPro" id="IPR035979">
    <property type="entry name" value="RBD_domain_sf"/>
</dbReference>
<sequence length="317" mass="34597">MALAMSASVATSTTSPSARLHERITNFFSLDQPPITITFASSKISQILKIKTKNPRLPLLSLISNSHCHLCCASAGFDNEIAEDDVEEVETKETEEDEQQEVSSVEEKRLYVGNLPFAMTSSQLAEIFNEAGRVHSVEIIYDRVTDRSRGFAFVTMASAQDAKEAIRMFDGSQVGGRTVKVNLPEVPRGGEREVMGPKIRSSNRSFIESPHKIYAGNLDWAITSQDLREVFGEQPGLLSAKVIYDRETGRSKGFGFVSFASAEDAQSALDTMDGMEVEGRPIRLSIAGGKTTSASPLAESTETDLQGSEMESSFSAY</sequence>
<evidence type="ECO:0000256" key="5">
    <source>
        <dbReference type="ARBA" id="ARBA00022737"/>
    </source>
</evidence>
<dbReference type="AlphaFoldDB" id="A0A9Q0QT28"/>
<dbReference type="PANTHER" id="PTHR48025:SF11">
    <property type="entry name" value="RNA-BINDING PROTEIN CP33, CHLOROPLASTIC"/>
    <property type="match status" value="1"/>
</dbReference>
<evidence type="ECO:0000256" key="3">
    <source>
        <dbReference type="ARBA" id="ARBA00022640"/>
    </source>
</evidence>
<dbReference type="CDD" id="cd21608">
    <property type="entry name" value="RRM2_NsCP33_like"/>
    <property type="match status" value="1"/>
</dbReference>
<evidence type="ECO:0000256" key="7">
    <source>
        <dbReference type="ARBA" id="ARBA00023274"/>
    </source>
</evidence>
<keyword evidence="12" id="KW-1185">Reference proteome</keyword>
<dbReference type="GO" id="GO:0003729">
    <property type="term" value="F:mRNA binding"/>
    <property type="evidence" value="ECO:0007669"/>
    <property type="project" value="TreeGrafter"/>
</dbReference>
<keyword evidence="5" id="KW-0677">Repeat</keyword>
<dbReference type="Pfam" id="PF00076">
    <property type="entry name" value="RRM_1"/>
    <property type="match status" value="2"/>
</dbReference>
<protein>
    <recommendedName>
        <fullName evidence="10">RRM domain-containing protein</fullName>
    </recommendedName>
</protein>
<keyword evidence="7" id="KW-0687">Ribonucleoprotein</keyword>
<feature type="region of interest" description="Disordered" evidence="9">
    <location>
        <begin position="288"/>
        <end position="317"/>
    </location>
</feature>
<keyword evidence="6 8" id="KW-0694">RNA-binding</keyword>
<accession>A0A9Q0QT28</accession>
<evidence type="ECO:0000256" key="8">
    <source>
        <dbReference type="PROSITE-ProRule" id="PRU00176"/>
    </source>
</evidence>
<reference evidence="11" key="1">
    <citation type="journal article" date="2023" name="Plant J.">
        <title>The genome of the king protea, Protea cynaroides.</title>
        <authorList>
            <person name="Chang J."/>
            <person name="Duong T.A."/>
            <person name="Schoeman C."/>
            <person name="Ma X."/>
            <person name="Roodt D."/>
            <person name="Barker N."/>
            <person name="Li Z."/>
            <person name="Van de Peer Y."/>
            <person name="Mizrachi E."/>
        </authorList>
    </citation>
    <scope>NUCLEOTIDE SEQUENCE</scope>
    <source>
        <tissue evidence="11">Young leaves</tissue>
    </source>
</reference>
<proteinExistence type="predicted"/>
<comment type="subcellular location">
    <subcellularLocation>
        <location evidence="1">Plastid</location>
        <location evidence="1">Chloroplast</location>
    </subcellularLocation>
</comment>
<dbReference type="GO" id="GO:1990904">
    <property type="term" value="C:ribonucleoprotein complex"/>
    <property type="evidence" value="ECO:0007669"/>
    <property type="project" value="UniProtKB-KW"/>
</dbReference>
<evidence type="ECO:0000259" key="10">
    <source>
        <dbReference type="PROSITE" id="PS50102"/>
    </source>
</evidence>